<comment type="caution">
    <text evidence="1">The sequence shown here is derived from an EMBL/GenBank/DDBJ whole genome shotgun (WGS) entry which is preliminary data.</text>
</comment>
<evidence type="ECO:0000313" key="1">
    <source>
        <dbReference type="EMBL" id="OTP11908.1"/>
    </source>
</evidence>
<name>A0A2C9XPY3_9ENTE</name>
<reference evidence="1 2" key="1">
    <citation type="submission" date="2017-05" db="EMBL/GenBank/DDBJ databases">
        <title>The Genome Sequence of Enterococcus sp. 10A9_DIV0425.</title>
        <authorList>
            <consortium name="The Broad Institute Genomics Platform"/>
            <consortium name="The Broad Institute Genomic Center for Infectious Diseases"/>
            <person name="Earl A."/>
            <person name="Manson A."/>
            <person name="Schwartman J."/>
            <person name="Gilmore M."/>
            <person name="Abouelleil A."/>
            <person name="Cao P."/>
            <person name="Chapman S."/>
            <person name="Cusick C."/>
            <person name="Shea T."/>
            <person name="Young S."/>
            <person name="Neafsey D."/>
            <person name="Nusbaum C."/>
            <person name="Birren B."/>
        </authorList>
    </citation>
    <scope>NUCLEOTIDE SEQUENCE [LARGE SCALE GENOMIC DNA]</scope>
    <source>
        <strain evidence="1 2">10A9_DIV0425</strain>
    </source>
</reference>
<protein>
    <submittedName>
        <fullName evidence="1">Uncharacterized protein</fullName>
    </submittedName>
</protein>
<gene>
    <name evidence="1" type="ORF">A5844_000123</name>
</gene>
<dbReference type="AlphaFoldDB" id="A0A2C9XPY3"/>
<dbReference type="Proteomes" id="UP000194933">
    <property type="component" value="Unassembled WGS sequence"/>
</dbReference>
<organism evidence="1 2">
    <name type="scientific">Candidatus Enterococcus wittei</name>
    <dbReference type="NCBI Taxonomy" id="1987383"/>
    <lineage>
        <taxon>Bacteria</taxon>
        <taxon>Bacillati</taxon>
        <taxon>Bacillota</taxon>
        <taxon>Bacilli</taxon>
        <taxon>Lactobacillales</taxon>
        <taxon>Enterococcaceae</taxon>
        <taxon>Enterococcus</taxon>
    </lineage>
</organism>
<feature type="non-terminal residue" evidence="1">
    <location>
        <position position="1"/>
    </location>
</feature>
<proteinExistence type="predicted"/>
<evidence type="ECO:0000313" key="2">
    <source>
        <dbReference type="Proteomes" id="UP000194933"/>
    </source>
</evidence>
<dbReference type="EMBL" id="NGMO01000001">
    <property type="protein sequence ID" value="OTP11908.1"/>
    <property type="molecule type" value="Genomic_DNA"/>
</dbReference>
<keyword evidence="2" id="KW-1185">Reference proteome</keyword>
<sequence>LKREIIKPIKSKIKKWRGSKYWKFNTLYKK</sequence>
<accession>A0A2C9XPY3</accession>